<protein>
    <submittedName>
        <fullName evidence="2">DUF3014 domain-containing protein</fullName>
    </submittedName>
</protein>
<comment type="caution">
    <text evidence="2">The sequence shown here is derived from an EMBL/GenBank/DDBJ whole genome shotgun (WGS) entry which is preliminary data.</text>
</comment>
<dbReference type="InterPro" id="IPR021382">
    <property type="entry name" value="DUF3014"/>
</dbReference>
<dbReference type="Proteomes" id="UP001253545">
    <property type="component" value="Unassembled WGS sequence"/>
</dbReference>
<feature type="transmembrane region" description="Helical" evidence="1">
    <location>
        <begin position="12"/>
        <end position="31"/>
    </location>
</feature>
<reference evidence="2 3" key="1">
    <citation type="submission" date="2023-09" db="EMBL/GenBank/DDBJ databases">
        <authorList>
            <person name="Rey-Velasco X."/>
        </authorList>
    </citation>
    <scope>NUCLEOTIDE SEQUENCE [LARGE SCALE GENOMIC DNA]</scope>
    <source>
        <strain evidence="2 3">P117</strain>
    </source>
</reference>
<keyword evidence="1" id="KW-1133">Transmembrane helix</keyword>
<name>A0ABU2ZS12_9ALTE</name>
<dbReference type="RefSeq" id="WP_311368621.1">
    <property type="nucleotide sequence ID" value="NZ_JAVRHX010000002.1"/>
</dbReference>
<dbReference type="Pfam" id="PF11219">
    <property type="entry name" value="DUF3014"/>
    <property type="match status" value="1"/>
</dbReference>
<sequence length="302" mass="33908">MTQETSQLQQMKPYLIIAGVLFVIVLLVFFWPASDKADEPIIVPVSPIESNSIDTESAKPVLGNEQNNALNNNVQTDVFQPIQTPSEVTIGDDSPVTELDVQEIPVEEPLDTSDGTIKGSLMSIAVSSPTFAKLLVNEGLIEKFVINVNNLADAKMSSKDALVVPPQGEFNTYRQADRTWIDAKSFQRYTPYVEALESMEIDELLDVFETYQKTIEEKFAEISRPGTNFNDSLIAAIDELLDTPQVPVPIEVYSESVMYKFKEERLEALSGPQKQLIRTGPYNMRRIKDVLIELKEAFQERN</sequence>
<evidence type="ECO:0000256" key="1">
    <source>
        <dbReference type="SAM" id="Phobius"/>
    </source>
</evidence>
<evidence type="ECO:0000313" key="3">
    <source>
        <dbReference type="Proteomes" id="UP001253545"/>
    </source>
</evidence>
<dbReference type="EMBL" id="JAVRHX010000002">
    <property type="protein sequence ID" value="MDT0595104.1"/>
    <property type="molecule type" value="Genomic_DNA"/>
</dbReference>
<keyword evidence="1" id="KW-0812">Transmembrane</keyword>
<keyword evidence="3" id="KW-1185">Reference proteome</keyword>
<organism evidence="2 3">
    <name type="scientific">Glaciecola petra</name>
    <dbReference type="NCBI Taxonomy" id="3075602"/>
    <lineage>
        <taxon>Bacteria</taxon>
        <taxon>Pseudomonadati</taxon>
        <taxon>Pseudomonadota</taxon>
        <taxon>Gammaproteobacteria</taxon>
        <taxon>Alteromonadales</taxon>
        <taxon>Alteromonadaceae</taxon>
        <taxon>Glaciecola</taxon>
    </lineage>
</organism>
<keyword evidence="1" id="KW-0472">Membrane</keyword>
<proteinExistence type="predicted"/>
<gene>
    <name evidence="2" type="ORF">RM552_09640</name>
</gene>
<evidence type="ECO:0000313" key="2">
    <source>
        <dbReference type="EMBL" id="MDT0595104.1"/>
    </source>
</evidence>
<accession>A0ABU2ZS12</accession>